<dbReference type="InterPro" id="IPR050194">
    <property type="entry name" value="Glycosyltransferase_grp1"/>
</dbReference>
<evidence type="ECO:0000259" key="1">
    <source>
        <dbReference type="Pfam" id="PF00534"/>
    </source>
</evidence>
<organism evidence="3">
    <name type="scientific">candidate division CPR3 bacterium</name>
    <dbReference type="NCBI Taxonomy" id="2268181"/>
    <lineage>
        <taxon>Bacteria</taxon>
        <taxon>Bacteria division CPR3</taxon>
    </lineage>
</organism>
<accession>A0A7C4M0T9</accession>
<dbReference type="PANTHER" id="PTHR45947">
    <property type="entry name" value="SULFOQUINOVOSYL TRANSFERASE SQD2"/>
    <property type="match status" value="1"/>
</dbReference>
<evidence type="ECO:0000259" key="2">
    <source>
        <dbReference type="Pfam" id="PF13439"/>
    </source>
</evidence>
<dbReference type="AlphaFoldDB" id="A0A7C4M0T9"/>
<feature type="domain" description="Glycosyltransferase subfamily 4-like N-terminal" evidence="2">
    <location>
        <begin position="22"/>
        <end position="183"/>
    </location>
</feature>
<proteinExistence type="predicted"/>
<name>A0A7C4M0T9_UNCC3</name>
<evidence type="ECO:0000313" key="3">
    <source>
        <dbReference type="EMBL" id="HGT71170.1"/>
    </source>
</evidence>
<dbReference type="InterPro" id="IPR001296">
    <property type="entry name" value="Glyco_trans_1"/>
</dbReference>
<feature type="domain" description="Glycosyl transferase family 1" evidence="1">
    <location>
        <begin position="196"/>
        <end position="372"/>
    </location>
</feature>
<gene>
    <name evidence="3" type="ORF">ENT43_02845</name>
</gene>
<keyword evidence="3" id="KW-0808">Transferase</keyword>
<dbReference type="Gene3D" id="3.40.50.2000">
    <property type="entry name" value="Glycogen Phosphorylase B"/>
    <property type="match status" value="2"/>
</dbReference>
<dbReference type="EMBL" id="DSYQ01000012">
    <property type="protein sequence ID" value="HGT71170.1"/>
    <property type="molecule type" value="Genomic_DNA"/>
</dbReference>
<protein>
    <submittedName>
        <fullName evidence="3">Glycosyltransferase</fullName>
    </submittedName>
</protein>
<comment type="caution">
    <text evidence="3">The sequence shown here is derived from an EMBL/GenBank/DDBJ whole genome shotgun (WGS) entry which is preliminary data.</text>
</comment>
<dbReference type="GO" id="GO:0016757">
    <property type="term" value="F:glycosyltransferase activity"/>
    <property type="evidence" value="ECO:0007669"/>
    <property type="project" value="InterPro"/>
</dbReference>
<dbReference type="InterPro" id="IPR028098">
    <property type="entry name" value="Glyco_trans_4-like_N"/>
</dbReference>
<reference evidence="3" key="1">
    <citation type="journal article" date="2020" name="mSystems">
        <title>Genome- and Community-Level Interaction Insights into Carbon Utilization and Element Cycling Functions of Hydrothermarchaeota in Hydrothermal Sediment.</title>
        <authorList>
            <person name="Zhou Z."/>
            <person name="Liu Y."/>
            <person name="Xu W."/>
            <person name="Pan J."/>
            <person name="Luo Z.H."/>
            <person name="Li M."/>
        </authorList>
    </citation>
    <scope>NUCLEOTIDE SEQUENCE [LARGE SCALE GENOMIC DNA]</scope>
    <source>
        <strain evidence="3">SpSt-579</strain>
    </source>
</reference>
<sequence>MNIAMISYWSCPLTRPGVLKAGGMNIYILNLIYCLGRLGHKIDVYTRTHKKKDEKLITIHRNTRIIHLTSFDINSYEKRIVNYINDNNLKYDLIHSHYYYSGLIGCSLKEKLSIPLVMTFHTLGVMKKIYLHINDKKRIEHEKKIARCADGIIVSTKLESHDLIRYYNVSSKKIFVVSPGVNHNIFKRYDRNYSCRKLNLEEDKKIIVFIGRIDPVKRINLLIEAVAKLSKIYPSFKNKFLVLLIGGDIGSREFWKNKEVKKIRYLIAKKDLECCVKFIGSQPHHLLPFYYSAADVVVMPSIYESFGFVVLEALACGSTVLASKTGGVTFLIKDKENGRYFKSENYDNLSEILWELLNDDKQRIRLGNNALKSVRNYSWEKQAEETLGVYKSLL</sequence>
<dbReference type="Pfam" id="PF00534">
    <property type="entry name" value="Glycos_transf_1"/>
    <property type="match status" value="1"/>
</dbReference>
<dbReference type="PANTHER" id="PTHR45947:SF3">
    <property type="entry name" value="SULFOQUINOVOSYL TRANSFERASE SQD2"/>
    <property type="match status" value="1"/>
</dbReference>
<dbReference type="Pfam" id="PF13439">
    <property type="entry name" value="Glyco_transf_4"/>
    <property type="match status" value="1"/>
</dbReference>
<dbReference type="SUPFAM" id="SSF53756">
    <property type="entry name" value="UDP-Glycosyltransferase/glycogen phosphorylase"/>
    <property type="match status" value="1"/>
</dbReference>